<feature type="compositionally biased region" description="Basic and acidic residues" evidence="1">
    <location>
        <begin position="12"/>
        <end position="21"/>
    </location>
</feature>
<evidence type="ECO:0000313" key="3">
    <source>
        <dbReference type="EMBL" id="GEA89847.1"/>
    </source>
</evidence>
<organism evidence="3 4">
    <name type="scientific">Cellulomonas cellasea</name>
    <dbReference type="NCBI Taxonomy" id="43670"/>
    <lineage>
        <taxon>Bacteria</taxon>
        <taxon>Bacillati</taxon>
        <taxon>Actinomycetota</taxon>
        <taxon>Actinomycetes</taxon>
        <taxon>Micrococcales</taxon>
        <taxon>Cellulomonadaceae</taxon>
        <taxon>Cellulomonas</taxon>
    </lineage>
</organism>
<dbReference type="InterPro" id="IPR035940">
    <property type="entry name" value="CAP_sf"/>
</dbReference>
<proteinExistence type="predicted"/>
<dbReference type="CDD" id="cd05379">
    <property type="entry name" value="CAP_bacterial"/>
    <property type="match status" value="1"/>
</dbReference>
<gene>
    <name evidence="3" type="ORF">CCE01nite_37960</name>
</gene>
<evidence type="ECO:0000313" key="4">
    <source>
        <dbReference type="Proteomes" id="UP000317046"/>
    </source>
</evidence>
<dbReference type="Pfam" id="PF00188">
    <property type="entry name" value="CAP"/>
    <property type="match status" value="1"/>
</dbReference>
<dbReference type="PANTHER" id="PTHR31157">
    <property type="entry name" value="SCP DOMAIN-CONTAINING PROTEIN"/>
    <property type="match status" value="1"/>
</dbReference>
<evidence type="ECO:0000256" key="1">
    <source>
        <dbReference type="SAM" id="MobiDB-lite"/>
    </source>
</evidence>
<accession>A0A4Y3L125</accession>
<dbReference type="InterPro" id="IPR014044">
    <property type="entry name" value="CAP_dom"/>
</dbReference>
<reference evidence="3" key="1">
    <citation type="submission" date="2019-06" db="EMBL/GenBank/DDBJ databases">
        <title>Whole genome shotgun sequence of Cellulomonas cellasea NBRC 3753.</title>
        <authorList>
            <person name="Hosoyama A."/>
            <person name="Uohara A."/>
            <person name="Ohji S."/>
            <person name="Ichikawa N."/>
        </authorList>
    </citation>
    <scope>NUCLEOTIDE SEQUENCE [LARGE SCALE GENOMIC DNA]</scope>
    <source>
        <strain evidence="3">NBRC 3753</strain>
    </source>
</reference>
<dbReference type="Gene3D" id="3.40.33.10">
    <property type="entry name" value="CAP"/>
    <property type="match status" value="1"/>
</dbReference>
<dbReference type="EMBL" id="BJLR01000036">
    <property type="protein sequence ID" value="GEA89847.1"/>
    <property type="molecule type" value="Genomic_DNA"/>
</dbReference>
<feature type="compositionally biased region" description="Low complexity" evidence="1">
    <location>
        <begin position="102"/>
        <end position="134"/>
    </location>
</feature>
<feature type="region of interest" description="Disordered" evidence="1">
    <location>
        <begin position="1"/>
        <end position="27"/>
    </location>
</feature>
<comment type="caution">
    <text evidence="3">The sequence shown here is derived from an EMBL/GenBank/DDBJ whole genome shotgun (WGS) entry which is preliminary data.</text>
</comment>
<name>A0A4Y3L125_9CELL</name>
<dbReference type="AlphaFoldDB" id="A0A4Y3L125"/>
<feature type="domain" description="SCP" evidence="2">
    <location>
        <begin position="171"/>
        <end position="271"/>
    </location>
</feature>
<evidence type="ECO:0000259" key="2">
    <source>
        <dbReference type="Pfam" id="PF00188"/>
    </source>
</evidence>
<dbReference type="SUPFAM" id="SSF55797">
    <property type="entry name" value="PR-1-like"/>
    <property type="match status" value="1"/>
</dbReference>
<keyword evidence="4" id="KW-1185">Reference proteome</keyword>
<dbReference type="Proteomes" id="UP000317046">
    <property type="component" value="Unassembled WGS sequence"/>
</dbReference>
<feature type="compositionally biased region" description="Pro residues" evidence="1">
    <location>
        <begin position="135"/>
        <end position="154"/>
    </location>
</feature>
<sequence length="279" mass="28489">MEQPSHAPASPRRRELREFRSARSRRRRLRARAIVVTSVALCTGALSAWATVPSLRTDSPQQALASLPAAVSQLVDRGDDVSRGGGGGRRPHPSPLATATGTPTVTPEPSATTPAPEASPTTTPTAAPTSAPTADPAPPVAPPAESPAPAPAAPEAPALTADQEFAASLVTLTNEQRAAAGLGPLAVSDCATQQAVARAQVLVAENRFEHDPLEPILAACGPGSAGENLALGYRTPAEMMAGWMGSEGHRANILRAYSSIGIGCVSSPRGVLCAQVFLG</sequence>
<dbReference type="RefSeq" id="WP_170223994.1">
    <property type="nucleotide sequence ID" value="NZ_BJLR01000036.1"/>
</dbReference>
<protein>
    <recommendedName>
        <fullName evidence="2">SCP domain-containing protein</fullName>
    </recommendedName>
</protein>
<feature type="region of interest" description="Disordered" evidence="1">
    <location>
        <begin position="77"/>
        <end position="155"/>
    </location>
</feature>
<dbReference type="PANTHER" id="PTHR31157:SF1">
    <property type="entry name" value="SCP DOMAIN-CONTAINING PROTEIN"/>
    <property type="match status" value="1"/>
</dbReference>